<accession>A0AAE0PNT2</accession>
<feature type="region of interest" description="Disordered" evidence="2">
    <location>
        <begin position="443"/>
        <end position="479"/>
    </location>
</feature>
<dbReference type="EMBL" id="JAUTDP010000001">
    <property type="protein sequence ID" value="KAK3403272.1"/>
    <property type="molecule type" value="Genomic_DNA"/>
</dbReference>
<feature type="region of interest" description="Disordered" evidence="2">
    <location>
        <begin position="225"/>
        <end position="245"/>
    </location>
</feature>
<reference evidence="4" key="1">
    <citation type="journal article" date="2023" name="Mol. Phylogenet. Evol.">
        <title>Genome-scale phylogeny and comparative genomics of the fungal order Sordariales.</title>
        <authorList>
            <person name="Hensen N."/>
            <person name="Bonometti L."/>
            <person name="Westerberg I."/>
            <person name="Brannstrom I.O."/>
            <person name="Guillou S."/>
            <person name="Cros-Aarteil S."/>
            <person name="Calhoun S."/>
            <person name="Haridas S."/>
            <person name="Kuo A."/>
            <person name="Mondo S."/>
            <person name="Pangilinan J."/>
            <person name="Riley R."/>
            <person name="LaButti K."/>
            <person name="Andreopoulos B."/>
            <person name="Lipzen A."/>
            <person name="Chen C."/>
            <person name="Yan M."/>
            <person name="Daum C."/>
            <person name="Ng V."/>
            <person name="Clum A."/>
            <person name="Steindorff A."/>
            <person name="Ohm R.A."/>
            <person name="Martin F."/>
            <person name="Silar P."/>
            <person name="Natvig D.O."/>
            <person name="Lalanne C."/>
            <person name="Gautier V."/>
            <person name="Ament-Velasquez S.L."/>
            <person name="Kruys A."/>
            <person name="Hutchinson M.I."/>
            <person name="Powell A.J."/>
            <person name="Barry K."/>
            <person name="Miller A.N."/>
            <person name="Grigoriev I.V."/>
            <person name="Debuchy R."/>
            <person name="Gladieux P."/>
            <person name="Hiltunen Thoren M."/>
            <person name="Johannesson H."/>
        </authorList>
    </citation>
    <scope>NUCLEOTIDE SEQUENCE</scope>
    <source>
        <strain evidence="4">FGSC 1904</strain>
    </source>
</reference>
<evidence type="ECO:0000256" key="2">
    <source>
        <dbReference type="SAM" id="MobiDB-lite"/>
    </source>
</evidence>
<dbReference type="CDD" id="cd00067">
    <property type="entry name" value="GAL4"/>
    <property type="match status" value="1"/>
</dbReference>
<feature type="region of interest" description="Disordered" evidence="2">
    <location>
        <begin position="155"/>
        <end position="201"/>
    </location>
</feature>
<evidence type="ECO:0000313" key="5">
    <source>
        <dbReference type="Proteomes" id="UP001281003"/>
    </source>
</evidence>
<evidence type="ECO:0000256" key="1">
    <source>
        <dbReference type="ARBA" id="ARBA00023242"/>
    </source>
</evidence>
<sequence length="513" mass="55357">MGPSRDACDRCHTMKTRCQRTPQTRECVRCNRLGISCTYSPPGRTGRPLGARKGSSEKGKKEAAAKSRKGRVPPLVKTHMPPSMGRTPGLDHSLPVMSGETSGIDPSFLGDFDLFSASAYQAELDYLSFPFMDSFLAESSGGDFTFAFANAMDAHPSSHSSGSSSPSGSSLHSPVTPQQSFRHQSSSHHDHHRTWSMTSATTDPTDLDSPFPLFTENIFSPSFIPKPPQSQCFPSDENSCDDDDRSEEDVLARLVDLQARISNLVKRLHEDRGSSSTSSNDCRDIHSAGKSLIALLDGVAIPSRTMMSEPASPMSTSSSSTSSAGSSLGQTAMPNNVLILSLSSCYATLLHAYELLLDSHNSASTASHLHTPLLSPASSTASSMSSSPEEQQGYFFSNGLRLPITPITPVTPGKSDDIQIKAMAQVMQKLKYALRRCTVRMSGQAGRGHGQGSEQSQRSSSISKNKKRKAAETKTNGDDDMFSVLGLASPTLLDMGWTEEVLWQQQQSLGFSW</sequence>
<feature type="compositionally biased region" description="Basic residues" evidence="2">
    <location>
        <begin position="185"/>
        <end position="194"/>
    </location>
</feature>
<feature type="compositionally biased region" description="Basic and acidic residues" evidence="2">
    <location>
        <begin position="54"/>
        <end position="65"/>
    </location>
</feature>
<feature type="compositionally biased region" description="Low complexity" evidence="2">
    <location>
        <begin position="155"/>
        <end position="184"/>
    </location>
</feature>
<dbReference type="GO" id="GO:0008270">
    <property type="term" value="F:zinc ion binding"/>
    <property type="evidence" value="ECO:0007669"/>
    <property type="project" value="InterPro"/>
</dbReference>
<dbReference type="InterPro" id="IPR036864">
    <property type="entry name" value="Zn2-C6_fun-type_DNA-bd_sf"/>
</dbReference>
<keyword evidence="1" id="KW-0539">Nucleus</keyword>
<feature type="compositionally biased region" description="Low complexity" evidence="2">
    <location>
        <begin position="452"/>
        <end position="463"/>
    </location>
</feature>
<feature type="region of interest" description="Disordered" evidence="2">
    <location>
        <begin position="306"/>
        <end position="328"/>
    </location>
</feature>
<dbReference type="Gene3D" id="4.10.240.10">
    <property type="entry name" value="Zn(2)-C6 fungal-type DNA-binding domain"/>
    <property type="match status" value="1"/>
</dbReference>
<dbReference type="PROSITE" id="PS00463">
    <property type="entry name" value="ZN2_CY6_FUNGAL_1"/>
    <property type="match status" value="1"/>
</dbReference>
<reference evidence="4" key="2">
    <citation type="submission" date="2023-07" db="EMBL/GenBank/DDBJ databases">
        <authorList>
            <consortium name="Lawrence Berkeley National Laboratory"/>
            <person name="Haridas S."/>
            <person name="Hensen N."/>
            <person name="Bonometti L."/>
            <person name="Westerberg I."/>
            <person name="Brannstrom I.O."/>
            <person name="Guillou S."/>
            <person name="Cros-Aarteil S."/>
            <person name="Calhoun S."/>
            <person name="Kuo A."/>
            <person name="Mondo S."/>
            <person name="Pangilinan J."/>
            <person name="Riley R."/>
            <person name="LaButti K."/>
            <person name="Andreopoulos B."/>
            <person name="Lipzen A."/>
            <person name="Chen C."/>
            <person name="Yanf M."/>
            <person name="Daum C."/>
            <person name="Ng V."/>
            <person name="Clum A."/>
            <person name="Steindorff A."/>
            <person name="Ohm R."/>
            <person name="Martin F."/>
            <person name="Silar P."/>
            <person name="Natvig D."/>
            <person name="Lalanne C."/>
            <person name="Gautier V."/>
            <person name="Ament-velasquez S.L."/>
            <person name="Kruys A."/>
            <person name="Hutchinson M.I."/>
            <person name="Powell A.J."/>
            <person name="Barry K."/>
            <person name="Miller A.N."/>
            <person name="Grigoriev I.V."/>
            <person name="Debuchy R."/>
            <person name="Gladieux P."/>
            <person name="Thoren M.H."/>
            <person name="Johannesson H."/>
        </authorList>
    </citation>
    <scope>NUCLEOTIDE SEQUENCE</scope>
    <source>
        <strain evidence="4">FGSC 1904</strain>
    </source>
</reference>
<dbReference type="SMART" id="SM00066">
    <property type="entry name" value="GAL4"/>
    <property type="match status" value="1"/>
</dbReference>
<dbReference type="PROSITE" id="PS50048">
    <property type="entry name" value="ZN2_CY6_FUNGAL_2"/>
    <property type="match status" value="1"/>
</dbReference>
<protein>
    <recommendedName>
        <fullName evidence="3">Zn(2)-C6 fungal-type domain-containing protein</fullName>
    </recommendedName>
</protein>
<dbReference type="GO" id="GO:0000981">
    <property type="term" value="F:DNA-binding transcription factor activity, RNA polymerase II-specific"/>
    <property type="evidence" value="ECO:0007669"/>
    <property type="project" value="InterPro"/>
</dbReference>
<gene>
    <name evidence="4" type="ORF">B0T20DRAFT_429495</name>
</gene>
<keyword evidence="5" id="KW-1185">Reference proteome</keyword>
<comment type="caution">
    <text evidence="4">The sequence shown here is derived from an EMBL/GenBank/DDBJ whole genome shotgun (WGS) entry which is preliminary data.</text>
</comment>
<feature type="domain" description="Zn(2)-C6 fungal-type" evidence="3">
    <location>
        <begin position="7"/>
        <end position="39"/>
    </location>
</feature>
<evidence type="ECO:0000259" key="3">
    <source>
        <dbReference type="PROSITE" id="PS50048"/>
    </source>
</evidence>
<dbReference type="InterPro" id="IPR001138">
    <property type="entry name" value="Zn2Cys6_DnaBD"/>
</dbReference>
<dbReference type="Pfam" id="PF00172">
    <property type="entry name" value="Zn_clus"/>
    <property type="match status" value="1"/>
</dbReference>
<feature type="region of interest" description="Disordered" evidence="2">
    <location>
        <begin position="40"/>
        <end position="89"/>
    </location>
</feature>
<proteinExistence type="predicted"/>
<organism evidence="4 5">
    <name type="scientific">Sordaria brevicollis</name>
    <dbReference type="NCBI Taxonomy" id="83679"/>
    <lineage>
        <taxon>Eukaryota</taxon>
        <taxon>Fungi</taxon>
        <taxon>Dikarya</taxon>
        <taxon>Ascomycota</taxon>
        <taxon>Pezizomycotina</taxon>
        <taxon>Sordariomycetes</taxon>
        <taxon>Sordariomycetidae</taxon>
        <taxon>Sordariales</taxon>
        <taxon>Sordariaceae</taxon>
        <taxon>Sordaria</taxon>
    </lineage>
</organism>
<dbReference type="Proteomes" id="UP001281003">
    <property type="component" value="Unassembled WGS sequence"/>
</dbReference>
<evidence type="ECO:0000313" key="4">
    <source>
        <dbReference type="EMBL" id="KAK3403272.1"/>
    </source>
</evidence>
<name>A0AAE0PNT2_SORBR</name>
<dbReference type="AlphaFoldDB" id="A0AAE0PNT2"/>
<feature type="compositionally biased region" description="Low complexity" evidence="2">
    <location>
        <begin position="306"/>
        <end position="327"/>
    </location>
</feature>
<dbReference type="SUPFAM" id="SSF57701">
    <property type="entry name" value="Zn2/Cys6 DNA-binding domain"/>
    <property type="match status" value="1"/>
</dbReference>